<dbReference type="PANTHER" id="PTHR43546">
    <property type="entry name" value="UPF0173 METAL-DEPENDENT HYDROLASE MJ1163-RELATED"/>
    <property type="match status" value="1"/>
</dbReference>
<proteinExistence type="predicted"/>
<dbReference type="Proteomes" id="UP000183015">
    <property type="component" value="Unassembled WGS sequence"/>
</dbReference>
<feature type="domain" description="Metallo-beta-lactamase" evidence="1">
    <location>
        <begin position="7"/>
        <end position="174"/>
    </location>
</feature>
<evidence type="ECO:0000259" key="1">
    <source>
        <dbReference type="SMART" id="SM00849"/>
    </source>
</evidence>
<dbReference type="AlphaFoldDB" id="A0A1H7X4B2"/>
<gene>
    <name evidence="2" type="ORF">SAMN05414137_12290</name>
</gene>
<reference evidence="3" key="1">
    <citation type="submission" date="2016-10" db="EMBL/GenBank/DDBJ databases">
        <authorList>
            <person name="Varghese N."/>
        </authorList>
    </citation>
    <scope>NUCLEOTIDE SEQUENCE [LARGE SCALE GENOMIC DNA]</scope>
    <source>
        <strain evidence="3">DSM 45096 / BCRC 16803 / CGMCC 4.1857 / CIP 109030 / JCM 12277 / KCTC 19219 / NBRC 100920 / 33214</strain>
    </source>
</reference>
<evidence type="ECO:0000313" key="3">
    <source>
        <dbReference type="Proteomes" id="UP000183015"/>
    </source>
</evidence>
<dbReference type="eggNOG" id="COG2220">
    <property type="taxonomic scope" value="Bacteria"/>
</dbReference>
<dbReference type="Pfam" id="PF13483">
    <property type="entry name" value="Lactamase_B_3"/>
    <property type="match status" value="1"/>
</dbReference>
<protein>
    <submittedName>
        <fullName evidence="2">L-ascorbate metabolism protein UlaG, beta-lactamase superfamily</fullName>
    </submittedName>
</protein>
<dbReference type="InterPro" id="IPR036866">
    <property type="entry name" value="RibonucZ/Hydroxyglut_hydro"/>
</dbReference>
<evidence type="ECO:0000313" key="2">
    <source>
        <dbReference type="EMBL" id="SEM27949.1"/>
    </source>
</evidence>
<keyword evidence="3" id="KW-1185">Reference proteome</keyword>
<organism evidence="2 3">
    <name type="scientific">Streptacidiphilus jiangxiensis</name>
    <dbReference type="NCBI Taxonomy" id="235985"/>
    <lineage>
        <taxon>Bacteria</taxon>
        <taxon>Bacillati</taxon>
        <taxon>Actinomycetota</taxon>
        <taxon>Actinomycetes</taxon>
        <taxon>Kitasatosporales</taxon>
        <taxon>Streptomycetaceae</taxon>
        <taxon>Streptacidiphilus</taxon>
    </lineage>
</organism>
<dbReference type="OrthoDB" id="3190691at2"/>
<dbReference type="EMBL" id="FOAZ01000022">
    <property type="protein sequence ID" value="SEM27949.1"/>
    <property type="molecule type" value="Genomic_DNA"/>
</dbReference>
<dbReference type="SUPFAM" id="SSF56281">
    <property type="entry name" value="Metallo-hydrolase/oxidoreductase"/>
    <property type="match status" value="1"/>
</dbReference>
<dbReference type="InterPro" id="IPR050114">
    <property type="entry name" value="UPF0173_UPF0282_UlaG_hydrolase"/>
</dbReference>
<dbReference type="STRING" id="235985.SAMN05414137_12290"/>
<sequence>MKLTKFGHACVRLERDGSVLVIDPGVYSDPVAMDGADAVLITHEHQDHFDEAALRGALEANPGLRVWTVGSVAAQLEGVGAGRVAVVGHGDAFTAAGFEVQGHGEWHALVHPHWPIVANTGFLVEGIFHPGDALTVPDQPVETLLLPVHAPWSKLGEVVDYTNAVGARRALAVHDGGLSEIGLGTAGYALNDIAPGTAYERLEPGASVEL</sequence>
<dbReference type="RefSeq" id="WP_042452407.1">
    <property type="nucleotide sequence ID" value="NZ_BBPN01000025.1"/>
</dbReference>
<dbReference type="InterPro" id="IPR001279">
    <property type="entry name" value="Metallo-B-lactamas"/>
</dbReference>
<accession>A0A1H7X4B2</accession>
<dbReference type="PANTHER" id="PTHR43546:SF3">
    <property type="entry name" value="UPF0173 METAL-DEPENDENT HYDROLASE MJ1163"/>
    <property type="match status" value="1"/>
</dbReference>
<dbReference type="SMART" id="SM00849">
    <property type="entry name" value="Lactamase_B"/>
    <property type="match status" value="1"/>
</dbReference>
<dbReference type="Gene3D" id="3.60.15.10">
    <property type="entry name" value="Ribonuclease Z/Hydroxyacylglutathione hydrolase-like"/>
    <property type="match status" value="1"/>
</dbReference>
<name>A0A1H7X4B2_STRJI</name>